<feature type="transmembrane region" description="Helical" evidence="5">
    <location>
        <begin position="537"/>
        <end position="559"/>
    </location>
</feature>
<protein>
    <recommendedName>
        <fullName evidence="6">PKD domain-containing protein</fullName>
    </recommendedName>
</protein>
<feature type="compositionally biased region" description="Basic and acidic residues" evidence="4">
    <location>
        <begin position="1"/>
        <end position="10"/>
    </location>
</feature>
<dbReference type="PROSITE" id="PS50093">
    <property type="entry name" value="PKD"/>
    <property type="match status" value="1"/>
</dbReference>
<comment type="caution">
    <text evidence="7">The sequence shown here is derived from an EMBL/GenBank/DDBJ whole genome shotgun (WGS) entry which is preliminary data.</text>
</comment>
<evidence type="ECO:0000256" key="2">
    <source>
        <dbReference type="ARBA" id="ARBA00023180"/>
    </source>
</evidence>
<dbReference type="PANTHER" id="PTHR11861:SF11">
    <property type="entry name" value="TRANSMEMBRANE GLYCOPROTEIN NMB"/>
    <property type="match status" value="1"/>
</dbReference>
<dbReference type="InterPro" id="IPR035986">
    <property type="entry name" value="PKD_dom_sf"/>
</dbReference>
<dbReference type="Gene3D" id="2.60.40.10">
    <property type="entry name" value="Immunoglobulins"/>
    <property type="match status" value="1"/>
</dbReference>
<name>A0ABN9MHK0_9NEOB</name>
<feature type="compositionally biased region" description="Basic and acidic residues" evidence="4">
    <location>
        <begin position="19"/>
        <end position="29"/>
    </location>
</feature>
<reference evidence="7" key="1">
    <citation type="submission" date="2023-07" db="EMBL/GenBank/DDBJ databases">
        <authorList>
            <person name="Stuckert A."/>
        </authorList>
    </citation>
    <scope>NUCLEOTIDE SEQUENCE</scope>
</reference>
<dbReference type="PANTHER" id="PTHR11861">
    <property type="entry name" value="MELANOCYTE PROTEIN PMEL 17-RELATED"/>
    <property type="match status" value="1"/>
</dbReference>
<dbReference type="Pfam" id="PF18911">
    <property type="entry name" value="PKD_4"/>
    <property type="match status" value="1"/>
</dbReference>
<keyword evidence="5" id="KW-0812">Transmembrane</keyword>
<evidence type="ECO:0000256" key="4">
    <source>
        <dbReference type="SAM" id="MobiDB-lite"/>
    </source>
</evidence>
<organism evidence="7 8">
    <name type="scientific">Ranitomeya imitator</name>
    <name type="common">mimic poison frog</name>
    <dbReference type="NCBI Taxonomy" id="111125"/>
    <lineage>
        <taxon>Eukaryota</taxon>
        <taxon>Metazoa</taxon>
        <taxon>Chordata</taxon>
        <taxon>Craniata</taxon>
        <taxon>Vertebrata</taxon>
        <taxon>Euteleostomi</taxon>
        <taxon>Amphibia</taxon>
        <taxon>Batrachia</taxon>
        <taxon>Anura</taxon>
        <taxon>Neobatrachia</taxon>
        <taxon>Hyloidea</taxon>
        <taxon>Dendrobatidae</taxon>
        <taxon>Dendrobatinae</taxon>
        <taxon>Ranitomeya</taxon>
    </lineage>
</organism>
<evidence type="ECO:0000256" key="1">
    <source>
        <dbReference type="ARBA" id="ARBA00022729"/>
    </source>
</evidence>
<evidence type="ECO:0000259" key="6">
    <source>
        <dbReference type="PROSITE" id="PS50093"/>
    </source>
</evidence>
<dbReference type="InterPro" id="IPR045219">
    <property type="entry name" value="PKAT"/>
</dbReference>
<dbReference type="Proteomes" id="UP001176940">
    <property type="component" value="Unassembled WGS sequence"/>
</dbReference>
<dbReference type="SUPFAM" id="SSF49299">
    <property type="entry name" value="PKD domain"/>
    <property type="match status" value="1"/>
</dbReference>
<dbReference type="Pfam" id="PF20433">
    <property type="entry name" value="PKAT_KLD"/>
    <property type="match status" value="1"/>
</dbReference>
<proteinExistence type="inferred from homology"/>
<gene>
    <name evidence="7" type="ORF">RIMI_LOCUS21045695</name>
</gene>
<dbReference type="InterPro" id="IPR000601">
    <property type="entry name" value="PKD_dom"/>
</dbReference>
<keyword evidence="1" id="KW-0732">Signal</keyword>
<sequence length="609" mass="67205">MGDVAEDHLKSVSISAKGNGERHEDHDEGDHVQLTNVKTNCNMAGFHDVMEFGRKSGSKGHSNHIAGWSPETNSWDEKLYPAWKSDDSRWENCWRGGKVVALLTSDSPALIGSNITFAVTLQFPRCQRENEDGDIEYERGCGNASSSFSDQYVYNWTKWMDFCDEGNCSFSSNFPDGKPFPHHPHWRRQNFIYIFSTQGQYYQQMGRSSAILSINTTNITAGTQLIEATVFRRGYQKHYPVAKASSIYVVTDQIPFYVKLSQKNDKNSSDNIFIKDSPIEFDIRIHDPSHYLDKAKLTFAWDYGDGNDSLSNSPVSNHNYTQLGNFSVNLTIRAAIPGPCKPATPTPIHTTLLPTTTSTFTTPFTTPNSTGNSTEFTSFETETPLPTEMPNVTTSHVTSSHATTPYSTPAPDCFIYRYGYYHNNLTVVDGILEVNIVEMTSVQVSTSTTGNSLIDFVVTCEGSLPTDACTIVSDASCMIPQDMVCDVVPASDQCLLTLRRAFEPGSYCVNITLSDGASLALASTLVSVDGGSSPQTAYAVLIPLALVALVALVIGVALYRRYKEYKPIANASDRRGGQGIAVYFSQVKDVLFKRNHEHDPLLNSKATII</sequence>
<dbReference type="InterPro" id="IPR013783">
    <property type="entry name" value="Ig-like_fold"/>
</dbReference>
<keyword evidence="5" id="KW-1133">Transmembrane helix</keyword>
<keyword evidence="8" id="KW-1185">Reference proteome</keyword>
<evidence type="ECO:0000313" key="8">
    <source>
        <dbReference type="Proteomes" id="UP001176940"/>
    </source>
</evidence>
<accession>A0ABN9MHK0</accession>
<feature type="region of interest" description="Disordered" evidence="4">
    <location>
        <begin position="1"/>
        <end position="29"/>
    </location>
</feature>
<dbReference type="Pfam" id="PF26141">
    <property type="entry name" value="PMEL_NMB_N"/>
    <property type="match status" value="1"/>
</dbReference>
<evidence type="ECO:0000256" key="3">
    <source>
        <dbReference type="ARBA" id="ARBA00025776"/>
    </source>
</evidence>
<dbReference type="InterPro" id="IPR046846">
    <property type="entry name" value="PKAT_KLD"/>
</dbReference>
<dbReference type="CDD" id="cd00146">
    <property type="entry name" value="PKD"/>
    <property type="match status" value="1"/>
</dbReference>
<evidence type="ECO:0000313" key="7">
    <source>
        <dbReference type="EMBL" id="CAJ0966201.1"/>
    </source>
</evidence>
<comment type="similarity">
    <text evidence="3">Belongs to the PMEL/NMB family.</text>
</comment>
<evidence type="ECO:0000256" key="5">
    <source>
        <dbReference type="SAM" id="Phobius"/>
    </source>
</evidence>
<keyword evidence="5" id="KW-0472">Membrane</keyword>
<keyword evidence="2" id="KW-0325">Glycoprotein</keyword>
<dbReference type="InterPro" id="IPR059017">
    <property type="entry name" value="PMEL_NMB_N"/>
</dbReference>
<feature type="region of interest" description="Disordered" evidence="4">
    <location>
        <begin position="357"/>
        <end position="404"/>
    </location>
</feature>
<dbReference type="EMBL" id="CAUEEQ010072686">
    <property type="protein sequence ID" value="CAJ0966201.1"/>
    <property type="molecule type" value="Genomic_DNA"/>
</dbReference>
<feature type="domain" description="PKD" evidence="6">
    <location>
        <begin position="298"/>
        <end position="332"/>
    </location>
</feature>